<evidence type="ECO:0000256" key="1">
    <source>
        <dbReference type="SAM" id="SignalP"/>
    </source>
</evidence>
<sequence length="336" mass="39086">MKKYTILLLLIVIASHSYGQVNVGKSKSPINLYVSKHKKDVFENIKKTNTVFVVPSSLEAEEFKTMISSVWTFNEITFIDEKTYDDNSEKYISSSNSIVRLVDNGYQKQKTGGVMGPGTRTVAEYIVFKFMMASNFENVKKNKKGKLKYDYLNVAELFFTPNIRYRQDFSSKMRIGSLDKINEKYGEEPGFYNFDMGYIKNYFQELNRRLSNSENLVIEDGIEKKEELKKLKDQTLYAPKWILKKYNALAATWGKTRTEEDIFGKYGHKYEVIDNEDLNKKILNGDDFYYLMHTQFNQKKMVSVIHSTTGEIIYLKEDGSYNIKDSDLKSIAKLIK</sequence>
<keyword evidence="3" id="KW-1185">Reference proteome</keyword>
<dbReference type="AlphaFoldDB" id="A0A1M6A6U5"/>
<reference evidence="3" key="1">
    <citation type="submission" date="2016-11" db="EMBL/GenBank/DDBJ databases">
        <authorList>
            <person name="Varghese N."/>
            <person name="Submissions S."/>
        </authorList>
    </citation>
    <scope>NUCLEOTIDE SEQUENCE [LARGE SCALE GENOMIC DNA]</scope>
    <source>
        <strain evidence="3">DSM 22623</strain>
    </source>
</reference>
<feature type="chain" id="PRO_5012206507" evidence="1">
    <location>
        <begin position="20"/>
        <end position="336"/>
    </location>
</feature>
<evidence type="ECO:0000313" key="3">
    <source>
        <dbReference type="Proteomes" id="UP000184432"/>
    </source>
</evidence>
<dbReference type="OrthoDB" id="668115at2"/>
<feature type="signal peptide" evidence="1">
    <location>
        <begin position="1"/>
        <end position="19"/>
    </location>
</feature>
<evidence type="ECO:0000313" key="2">
    <source>
        <dbReference type="EMBL" id="SHI32149.1"/>
    </source>
</evidence>
<keyword evidence="1" id="KW-0732">Signal</keyword>
<dbReference type="RefSeq" id="WP_073312531.1">
    <property type="nucleotide sequence ID" value="NZ_FQYP01000001.1"/>
</dbReference>
<organism evidence="2 3">
    <name type="scientific">Aquimarina spongiae</name>
    <dbReference type="NCBI Taxonomy" id="570521"/>
    <lineage>
        <taxon>Bacteria</taxon>
        <taxon>Pseudomonadati</taxon>
        <taxon>Bacteroidota</taxon>
        <taxon>Flavobacteriia</taxon>
        <taxon>Flavobacteriales</taxon>
        <taxon>Flavobacteriaceae</taxon>
        <taxon>Aquimarina</taxon>
    </lineage>
</organism>
<name>A0A1M6A6U5_9FLAO</name>
<proteinExistence type="predicted"/>
<dbReference type="STRING" id="570521.SAMN04488508_101126"/>
<protein>
    <submittedName>
        <fullName evidence="2">Uncharacterized protein</fullName>
    </submittedName>
</protein>
<dbReference type="EMBL" id="FQYP01000001">
    <property type="protein sequence ID" value="SHI32149.1"/>
    <property type="molecule type" value="Genomic_DNA"/>
</dbReference>
<accession>A0A1M6A6U5</accession>
<dbReference type="Proteomes" id="UP000184432">
    <property type="component" value="Unassembled WGS sequence"/>
</dbReference>
<gene>
    <name evidence="2" type="ORF">SAMN04488508_101126</name>
</gene>